<dbReference type="EMBL" id="AVOT02018448">
    <property type="protein sequence ID" value="MBW0505354.1"/>
    <property type="molecule type" value="Genomic_DNA"/>
</dbReference>
<name>A0A9Q3DL96_9BASI</name>
<organism evidence="2 3">
    <name type="scientific">Austropuccinia psidii MF-1</name>
    <dbReference type="NCBI Taxonomy" id="1389203"/>
    <lineage>
        <taxon>Eukaryota</taxon>
        <taxon>Fungi</taxon>
        <taxon>Dikarya</taxon>
        <taxon>Basidiomycota</taxon>
        <taxon>Pucciniomycotina</taxon>
        <taxon>Pucciniomycetes</taxon>
        <taxon>Pucciniales</taxon>
        <taxon>Sphaerophragmiaceae</taxon>
        <taxon>Austropuccinia</taxon>
    </lineage>
</organism>
<sequence length="105" mass="12067">MQKLDVWDVIPLKKDVKLVGTTWVFRRKRNDLNEVTEYKARLCAQGFSQTFGQDYSKAFAPTGRLHSLRTLITFSAANKLDFQQLDIQSAFLNAPLDEKVYLSIP</sequence>
<proteinExistence type="predicted"/>
<dbReference type="AlphaFoldDB" id="A0A9Q3DL96"/>
<dbReference type="InterPro" id="IPR043502">
    <property type="entry name" value="DNA/RNA_pol_sf"/>
</dbReference>
<reference evidence="2" key="1">
    <citation type="submission" date="2021-03" db="EMBL/GenBank/DDBJ databases">
        <title>Draft genome sequence of rust myrtle Austropuccinia psidii MF-1, a brazilian biotype.</title>
        <authorList>
            <person name="Quecine M.C."/>
            <person name="Pachon D.M.R."/>
            <person name="Bonatelli M.L."/>
            <person name="Correr F.H."/>
            <person name="Franceschini L.M."/>
            <person name="Leite T.F."/>
            <person name="Margarido G.R.A."/>
            <person name="Almeida C.A."/>
            <person name="Ferrarezi J.A."/>
            <person name="Labate C.A."/>
        </authorList>
    </citation>
    <scope>NUCLEOTIDE SEQUENCE</scope>
    <source>
        <strain evidence="2">MF-1</strain>
    </source>
</reference>
<evidence type="ECO:0000313" key="3">
    <source>
        <dbReference type="Proteomes" id="UP000765509"/>
    </source>
</evidence>
<dbReference type="Proteomes" id="UP000765509">
    <property type="component" value="Unassembled WGS sequence"/>
</dbReference>
<evidence type="ECO:0000313" key="2">
    <source>
        <dbReference type="EMBL" id="MBW0505354.1"/>
    </source>
</evidence>
<dbReference type="OrthoDB" id="3562068at2759"/>
<keyword evidence="3" id="KW-1185">Reference proteome</keyword>
<gene>
    <name evidence="2" type="ORF">O181_045069</name>
</gene>
<comment type="caution">
    <text evidence="2">The sequence shown here is derived from an EMBL/GenBank/DDBJ whole genome shotgun (WGS) entry which is preliminary data.</text>
</comment>
<evidence type="ECO:0000259" key="1">
    <source>
        <dbReference type="Pfam" id="PF07727"/>
    </source>
</evidence>
<feature type="domain" description="Reverse transcriptase Ty1/copia-type" evidence="1">
    <location>
        <begin position="5"/>
        <end position="105"/>
    </location>
</feature>
<accession>A0A9Q3DL96</accession>
<protein>
    <recommendedName>
        <fullName evidence="1">Reverse transcriptase Ty1/copia-type domain-containing protein</fullName>
    </recommendedName>
</protein>
<dbReference type="Pfam" id="PF07727">
    <property type="entry name" value="RVT_2"/>
    <property type="match status" value="1"/>
</dbReference>
<dbReference type="SUPFAM" id="SSF56672">
    <property type="entry name" value="DNA/RNA polymerases"/>
    <property type="match status" value="1"/>
</dbReference>
<dbReference type="InterPro" id="IPR013103">
    <property type="entry name" value="RVT_2"/>
</dbReference>